<evidence type="ECO:0000256" key="8">
    <source>
        <dbReference type="ARBA" id="ARBA00022741"/>
    </source>
</evidence>
<evidence type="ECO:0000256" key="12">
    <source>
        <dbReference type="SAM" id="MobiDB-lite"/>
    </source>
</evidence>
<keyword evidence="5" id="KW-0808">Transferase</keyword>
<evidence type="ECO:0000256" key="3">
    <source>
        <dbReference type="ARBA" id="ARBA00012584"/>
    </source>
</evidence>
<reference evidence="15" key="1">
    <citation type="submission" date="2017-04" db="EMBL/GenBank/DDBJ databases">
        <title>Function of individual gut microbiota members based on whole genome sequencing of pure cultures obtained from chicken caecum.</title>
        <authorList>
            <person name="Medvecky M."/>
            <person name="Cejkova D."/>
            <person name="Polansky O."/>
            <person name="Karasova D."/>
            <person name="Kubasova T."/>
            <person name="Cizek A."/>
            <person name="Rychlik I."/>
        </authorList>
    </citation>
    <scope>NUCLEOTIDE SEQUENCE [LARGE SCALE GENOMIC DNA]</scope>
    <source>
        <strain evidence="15">An70</strain>
    </source>
</reference>
<comment type="subcellular location">
    <subcellularLocation>
        <location evidence="1">Cytoplasm</location>
    </subcellularLocation>
</comment>
<dbReference type="Gene3D" id="3.90.870.10">
    <property type="entry name" value="DHBP synthase"/>
    <property type="match status" value="2"/>
</dbReference>
<evidence type="ECO:0000256" key="4">
    <source>
        <dbReference type="ARBA" id="ARBA00022490"/>
    </source>
</evidence>
<evidence type="ECO:0000256" key="9">
    <source>
        <dbReference type="ARBA" id="ARBA00022840"/>
    </source>
</evidence>
<protein>
    <recommendedName>
        <fullName evidence="10">L-threonylcarbamoyladenylate synthase</fullName>
        <ecNumber evidence="3">2.7.7.87</ecNumber>
    </recommendedName>
    <alternativeName>
        <fullName evidence="10">L-threonylcarbamoyladenylate synthase</fullName>
    </alternativeName>
</protein>
<accession>A0A1Y3U847</accession>
<dbReference type="PROSITE" id="PS51163">
    <property type="entry name" value="YRDC"/>
    <property type="match status" value="1"/>
</dbReference>
<dbReference type="PANTHER" id="PTHR17490">
    <property type="entry name" value="SUA5"/>
    <property type="match status" value="1"/>
</dbReference>
<evidence type="ECO:0000256" key="7">
    <source>
        <dbReference type="ARBA" id="ARBA00022695"/>
    </source>
</evidence>
<keyword evidence="7" id="KW-0548">Nucleotidyltransferase</keyword>
<evidence type="ECO:0000256" key="11">
    <source>
        <dbReference type="ARBA" id="ARBA00048366"/>
    </source>
</evidence>
<dbReference type="STRING" id="1118060.GCA_000311845_00020"/>
<dbReference type="PANTHER" id="PTHR17490:SF16">
    <property type="entry name" value="THREONYLCARBAMOYL-AMP SYNTHASE"/>
    <property type="match status" value="1"/>
</dbReference>
<comment type="similarity">
    <text evidence="2">Belongs to the SUA5 family.</text>
</comment>
<dbReference type="eggNOG" id="COG0009">
    <property type="taxonomic scope" value="Bacteria"/>
</dbReference>
<evidence type="ECO:0000256" key="10">
    <source>
        <dbReference type="ARBA" id="ARBA00029774"/>
    </source>
</evidence>
<keyword evidence="6" id="KW-0819">tRNA processing</keyword>
<gene>
    <name evidence="14" type="ORF">B5G21_09535</name>
</gene>
<dbReference type="GO" id="GO:0005737">
    <property type="term" value="C:cytoplasm"/>
    <property type="evidence" value="ECO:0007669"/>
    <property type="project" value="UniProtKB-SubCell"/>
</dbReference>
<feature type="region of interest" description="Disordered" evidence="12">
    <location>
        <begin position="64"/>
        <end position="88"/>
    </location>
</feature>
<evidence type="ECO:0000313" key="15">
    <source>
        <dbReference type="Proteomes" id="UP000196560"/>
    </source>
</evidence>
<dbReference type="GO" id="GO:0003725">
    <property type="term" value="F:double-stranded RNA binding"/>
    <property type="evidence" value="ECO:0007669"/>
    <property type="project" value="InterPro"/>
</dbReference>
<name>A0A1Y3U847_9ACTN</name>
<evidence type="ECO:0000256" key="2">
    <source>
        <dbReference type="ARBA" id="ARBA00007663"/>
    </source>
</evidence>
<keyword evidence="4" id="KW-0963">Cytoplasm</keyword>
<dbReference type="InterPro" id="IPR006070">
    <property type="entry name" value="Sua5-like_dom"/>
</dbReference>
<dbReference type="Proteomes" id="UP000196560">
    <property type="component" value="Unassembled WGS sequence"/>
</dbReference>
<dbReference type="EC" id="2.7.7.87" evidence="3"/>
<organism evidence="14 15">
    <name type="scientific">Enorma massiliensis</name>
    <dbReference type="NCBI Taxonomy" id="1472761"/>
    <lineage>
        <taxon>Bacteria</taxon>
        <taxon>Bacillati</taxon>
        <taxon>Actinomycetota</taxon>
        <taxon>Coriobacteriia</taxon>
        <taxon>Coriobacteriales</taxon>
        <taxon>Coriobacteriaceae</taxon>
        <taxon>Enorma</taxon>
    </lineage>
</organism>
<dbReference type="GO" id="GO:0000049">
    <property type="term" value="F:tRNA binding"/>
    <property type="evidence" value="ECO:0007669"/>
    <property type="project" value="TreeGrafter"/>
</dbReference>
<dbReference type="GO" id="GO:0061710">
    <property type="term" value="F:L-threonylcarbamoyladenylate synthase"/>
    <property type="evidence" value="ECO:0007669"/>
    <property type="project" value="UniProtKB-EC"/>
</dbReference>
<feature type="domain" description="YrdC-like" evidence="13">
    <location>
        <begin position="16"/>
        <end position="242"/>
    </location>
</feature>
<dbReference type="InterPro" id="IPR017945">
    <property type="entry name" value="DHBP_synth_RibB-like_a/b_dom"/>
</dbReference>
<dbReference type="Pfam" id="PF01300">
    <property type="entry name" value="Sua5_yciO_yrdC"/>
    <property type="match status" value="1"/>
</dbReference>
<evidence type="ECO:0000256" key="1">
    <source>
        <dbReference type="ARBA" id="ARBA00004496"/>
    </source>
</evidence>
<evidence type="ECO:0000256" key="6">
    <source>
        <dbReference type="ARBA" id="ARBA00022694"/>
    </source>
</evidence>
<dbReference type="AlphaFoldDB" id="A0A1Y3U847"/>
<dbReference type="EMBL" id="NFHO01000013">
    <property type="protein sequence ID" value="OUN41510.1"/>
    <property type="molecule type" value="Genomic_DNA"/>
</dbReference>
<dbReference type="GO" id="GO:0008033">
    <property type="term" value="P:tRNA processing"/>
    <property type="evidence" value="ECO:0007669"/>
    <property type="project" value="UniProtKB-KW"/>
</dbReference>
<keyword evidence="8" id="KW-0547">Nucleotide-binding</keyword>
<dbReference type="RefSeq" id="WP_087186982.1">
    <property type="nucleotide sequence ID" value="NZ_NFHO01000013.1"/>
</dbReference>
<dbReference type="GO" id="GO:0005524">
    <property type="term" value="F:ATP binding"/>
    <property type="evidence" value="ECO:0007669"/>
    <property type="project" value="UniProtKB-KW"/>
</dbReference>
<evidence type="ECO:0000313" key="14">
    <source>
        <dbReference type="EMBL" id="OUN41510.1"/>
    </source>
</evidence>
<dbReference type="GO" id="GO:0006450">
    <property type="term" value="P:regulation of translational fidelity"/>
    <property type="evidence" value="ECO:0007669"/>
    <property type="project" value="TreeGrafter"/>
</dbReference>
<dbReference type="SUPFAM" id="SSF55821">
    <property type="entry name" value="YrdC/RibB"/>
    <property type="match status" value="2"/>
</dbReference>
<comment type="catalytic activity">
    <reaction evidence="11">
        <text>L-threonine + hydrogencarbonate + ATP = L-threonylcarbamoyladenylate + diphosphate + H2O</text>
        <dbReference type="Rhea" id="RHEA:36407"/>
        <dbReference type="ChEBI" id="CHEBI:15377"/>
        <dbReference type="ChEBI" id="CHEBI:17544"/>
        <dbReference type="ChEBI" id="CHEBI:30616"/>
        <dbReference type="ChEBI" id="CHEBI:33019"/>
        <dbReference type="ChEBI" id="CHEBI:57926"/>
        <dbReference type="ChEBI" id="CHEBI:73682"/>
        <dbReference type="EC" id="2.7.7.87"/>
    </reaction>
</comment>
<keyword evidence="9" id="KW-0067">ATP-binding</keyword>
<sequence length="262" mass="27341">MQRVLKVSGITPEQHDEGIVRAAQVLREGGLALIPTETVYGLGVAVAPLAQDLVDAVNERDACRNGQESLPSEEDERPSVNGAPVPPSGSGYRRIFSVKHRELTQTVPWLVGGVDALDRYGYGIDPITRALAEAFWPGALTLIVHARDSVPVYMQAADGTVALRCSASPVVAALIKACGCPLATTSANTHGAPAPVTFGDVEPSVLDGVDVALDAGETPCRDASTIVSCIGGEPVIIRQGAISRAAIARVVTATRNSMAQEK</sequence>
<dbReference type="InterPro" id="IPR050156">
    <property type="entry name" value="TC-AMP_synthase_SUA5"/>
</dbReference>
<evidence type="ECO:0000259" key="13">
    <source>
        <dbReference type="PROSITE" id="PS51163"/>
    </source>
</evidence>
<proteinExistence type="inferred from homology"/>
<evidence type="ECO:0000256" key="5">
    <source>
        <dbReference type="ARBA" id="ARBA00022679"/>
    </source>
</evidence>
<keyword evidence="15" id="KW-1185">Reference proteome</keyword>
<comment type="caution">
    <text evidence="14">The sequence shown here is derived from an EMBL/GenBank/DDBJ whole genome shotgun (WGS) entry which is preliminary data.</text>
</comment>